<dbReference type="GO" id="GO:0000160">
    <property type="term" value="P:phosphorelay signal transduction system"/>
    <property type="evidence" value="ECO:0007669"/>
    <property type="project" value="UniProtKB-KW"/>
</dbReference>
<evidence type="ECO:0000259" key="12">
    <source>
        <dbReference type="PROSITE" id="PS50110"/>
    </source>
</evidence>
<protein>
    <recommendedName>
        <fullName evidence="2">Stage 0 sporulation protein A homolog</fullName>
    </recommendedName>
</protein>
<dbReference type="InterPro" id="IPR051552">
    <property type="entry name" value="HptR"/>
</dbReference>
<dbReference type="Proteomes" id="UP000886886">
    <property type="component" value="Unassembled WGS sequence"/>
</dbReference>
<dbReference type="InterPro" id="IPR018060">
    <property type="entry name" value="HTH_AraC"/>
</dbReference>
<reference evidence="13" key="2">
    <citation type="journal article" date="2021" name="PeerJ">
        <title>Extensive microbial diversity within the chicken gut microbiome revealed by metagenomics and culture.</title>
        <authorList>
            <person name="Gilroy R."/>
            <person name="Ravi A."/>
            <person name="Getino M."/>
            <person name="Pursley I."/>
            <person name="Horton D.L."/>
            <person name="Alikhan N.F."/>
            <person name="Baker D."/>
            <person name="Gharbi K."/>
            <person name="Hall N."/>
            <person name="Watson M."/>
            <person name="Adriaenssens E.M."/>
            <person name="Foster-Nyarko E."/>
            <person name="Jarju S."/>
            <person name="Secka A."/>
            <person name="Antonio M."/>
            <person name="Oren A."/>
            <person name="Chaudhuri R.R."/>
            <person name="La Ragione R."/>
            <person name="Hildebrand F."/>
            <person name="Pallen M.J."/>
        </authorList>
    </citation>
    <scope>NUCLEOTIDE SEQUENCE</scope>
    <source>
        <strain evidence="13">ChiSjej3B21-11622</strain>
    </source>
</reference>
<organism evidence="13 14">
    <name type="scientific">Candidatus Limivivens merdigallinarum</name>
    <dbReference type="NCBI Taxonomy" id="2840859"/>
    <lineage>
        <taxon>Bacteria</taxon>
        <taxon>Bacillati</taxon>
        <taxon>Bacillota</taxon>
        <taxon>Clostridia</taxon>
        <taxon>Lachnospirales</taxon>
        <taxon>Lachnospiraceae</taxon>
        <taxon>Lachnospiraceae incertae sedis</taxon>
        <taxon>Candidatus Limivivens</taxon>
    </lineage>
</organism>
<dbReference type="GO" id="GO:0003700">
    <property type="term" value="F:DNA-binding transcription factor activity"/>
    <property type="evidence" value="ECO:0007669"/>
    <property type="project" value="InterPro"/>
</dbReference>
<feature type="domain" description="HTH araC/xylS-type" evidence="11">
    <location>
        <begin position="436"/>
        <end position="534"/>
    </location>
</feature>
<keyword evidence="4 10" id="KW-0597">Phosphoprotein</keyword>
<evidence type="ECO:0000259" key="11">
    <source>
        <dbReference type="PROSITE" id="PS01124"/>
    </source>
</evidence>
<dbReference type="InterPro" id="IPR011006">
    <property type="entry name" value="CheY-like_superfamily"/>
</dbReference>
<evidence type="ECO:0000256" key="6">
    <source>
        <dbReference type="ARBA" id="ARBA00023015"/>
    </source>
</evidence>
<accession>A0A9D0ZU02</accession>
<comment type="caution">
    <text evidence="13">The sequence shown here is derived from an EMBL/GenBank/DDBJ whole genome shotgun (WGS) entry which is preliminary data.</text>
</comment>
<dbReference type="SUPFAM" id="SSF52172">
    <property type="entry name" value="CheY-like"/>
    <property type="match status" value="1"/>
</dbReference>
<evidence type="ECO:0000313" key="14">
    <source>
        <dbReference type="Proteomes" id="UP000886886"/>
    </source>
</evidence>
<keyword evidence="5" id="KW-0902">Two-component regulatory system</keyword>
<dbReference type="Gene3D" id="1.10.10.60">
    <property type="entry name" value="Homeodomain-like"/>
    <property type="match status" value="2"/>
</dbReference>
<gene>
    <name evidence="13" type="ORF">IAB26_04355</name>
</gene>
<keyword evidence="3" id="KW-0963">Cytoplasm</keyword>
<comment type="function">
    <text evidence="9">May play the central regulatory role in sporulation. It may be an element of the effector pathway responsible for the activation of sporulation genes in response to nutritional stress. Spo0A may act in concert with spo0H (a sigma factor) to control the expression of some genes that are critical to the sporulation process.</text>
</comment>
<evidence type="ECO:0000256" key="2">
    <source>
        <dbReference type="ARBA" id="ARBA00018672"/>
    </source>
</evidence>
<dbReference type="InterPro" id="IPR009057">
    <property type="entry name" value="Homeodomain-like_sf"/>
</dbReference>
<dbReference type="PROSITE" id="PS01124">
    <property type="entry name" value="HTH_ARAC_FAMILY_2"/>
    <property type="match status" value="1"/>
</dbReference>
<dbReference type="CDD" id="cd17536">
    <property type="entry name" value="REC_YesN-like"/>
    <property type="match status" value="1"/>
</dbReference>
<sequence length="535" mass="62337">MELRVMILDDEYIILDGLASFPWEEFGCQVTALAKNGLEGMEKLEEAAPDLILSDVKMPGMDGLEFSEKARERYPDVTIVILTGYDSFTYAKQAIRIGVKEYLLKPIDYDVMKETVGRIAEEIRGRKKRQRHFQDLQKYFNSSLPELRSKFAANLLYGRIQGKNEMQAQEATLNLHIEKYIVCVGRKLVDEGRAGQCDKWIEEFACINIFEEIFDKHGIKVLSDYNTATTEYNFLLMYDPDDTKCMDKATEACGEIQKEAEHYLNCSMNFGLSEVASDPYEANIQYRRAQKTCRQCSYLGTNIILKYEDLSFNDQWEFVLTTGEKSRFMMTLFQGNFEKVEEELRLMFGRVQEEASEVKFAAMDLLLDCMKFPYTCAVEGEIQNRNWNLSVLQDGVKRIAECGTTEEILECLLKEFEMMIKQNTEGADERNMKLVSGIQSYIDKNYSNDLSMDDLTERFHVSRTYISRLLKKYTGQSFLEYLTDVRFRHVEELIASNKYKQYEIAEMVGYKDFGYYIKVFKKRYGITPNEFKKHI</sequence>
<evidence type="ECO:0000256" key="3">
    <source>
        <dbReference type="ARBA" id="ARBA00022490"/>
    </source>
</evidence>
<dbReference type="GO" id="GO:0043565">
    <property type="term" value="F:sequence-specific DNA binding"/>
    <property type="evidence" value="ECO:0007669"/>
    <property type="project" value="InterPro"/>
</dbReference>
<evidence type="ECO:0000256" key="7">
    <source>
        <dbReference type="ARBA" id="ARBA00023125"/>
    </source>
</evidence>
<reference evidence="13" key="1">
    <citation type="submission" date="2020-10" db="EMBL/GenBank/DDBJ databases">
        <authorList>
            <person name="Gilroy R."/>
        </authorList>
    </citation>
    <scope>NUCLEOTIDE SEQUENCE</scope>
    <source>
        <strain evidence="13">ChiSjej3B21-11622</strain>
    </source>
</reference>
<evidence type="ECO:0000256" key="5">
    <source>
        <dbReference type="ARBA" id="ARBA00023012"/>
    </source>
</evidence>
<evidence type="ECO:0000313" key="13">
    <source>
        <dbReference type="EMBL" id="HIQ95774.1"/>
    </source>
</evidence>
<evidence type="ECO:0000256" key="9">
    <source>
        <dbReference type="ARBA" id="ARBA00024867"/>
    </source>
</evidence>
<dbReference type="SMART" id="SM00448">
    <property type="entry name" value="REC"/>
    <property type="match status" value="1"/>
</dbReference>
<dbReference type="GO" id="GO:0005737">
    <property type="term" value="C:cytoplasm"/>
    <property type="evidence" value="ECO:0007669"/>
    <property type="project" value="UniProtKB-SubCell"/>
</dbReference>
<dbReference type="EMBL" id="DVFT01000061">
    <property type="protein sequence ID" value="HIQ95774.1"/>
    <property type="molecule type" value="Genomic_DNA"/>
</dbReference>
<dbReference type="SUPFAM" id="SSF46689">
    <property type="entry name" value="Homeodomain-like"/>
    <property type="match status" value="2"/>
</dbReference>
<feature type="domain" description="Response regulatory" evidence="12">
    <location>
        <begin position="4"/>
        <end position="120"/>
    </location>
</feature>
<dbReference type="SMART" id="SM00342">
    <property type="entry name" value="HTH_ARAC"/>
    <property type="match status" value="1"/>
</dbReference>
<dbReference type="PANTHER" id="PTHR42713:SF3">
    <property type="entry name" value="TRANSCRIPTIONAL REGULATORY PROTEIN HPTR"/>
    <property type="match status" value="1"/>
</dbReference>
<keyword evidence="7" id="KW-0238">DNA-binding</keyword>
<dbReference type="PROSITE" id="PS50110">
    <property type="entry name" value="RESPONSE_REGULATORY"/>
    <property type="match status" value="1"/>
</dbReference>
<evidence type="ECO:0000256" key="10">
    <source>
        <dbReference type="PROSITE-ProRule" id="PRU00169"/>
    </source>
</evidence>
<dbReference type="Pfam" id="PF12833">
    <property type="entry name" value="HTH_18"/>
    <property type="match status" value="1"/>
</dbReference>
<evidence type="ECO:0000256" key="4">
    <source>
        <dbReference type="ARBA" id="ARBA00022553"/>
    </source>
</evidence>
<comment type="subcellular location">
    <subcellularLocation>
        <location evidence="1">Cytoplasm</location>
    </subcellularLocation>
</comment>
<dbReference type="Pfam" id="PF00072">
    <property type="entry name" value="Response_reg"/>
    <property type="match status" value="1"/>
</dbReference>
<keyword evidence="6" id="KW-0805">Transcription regulation</keyword>
<evidence type="ECO:0000256" key="8">
    <source>
        <dbReference type="ARBA" id="ARBA00023163"/>
    </source>
</evidence>
<keyword evidence="8" id="KW-0804">Transcription</keyword>
<name>A0A9D0ZU02_9FIRM</name>
<proteinExistence type="predicted"/>
<evidence type="ECO:0000256" key="1">
    <source>
        <dbReference type="ARBA" id="ARBA00004496"/>
    </source>
</evidence>
<dbReference type="Gene3D" id="3.40.50.2300">
    <property type="match status" value="1"/>
</dbReference>
<dbReference type="InterPro" id="IPR001789">
    <property type="entry name" value="Sig_transdc_resp-reg_receiver"/>
</dbReference>
<dbReference type="PANTHER" id="PTHR42713">
    <property type="entry name" value="HISTIDINE KINASE-RELATED"/>
    <property type="match status" value="1"/>
</dbReference>
<dbReference type="AlphaFoldDB" id="A0A9D0ZU02"/>
<feature type="modified residue" description="4-aspartylphosphate" evidence="10">
    <location>
        <position position="55"/>
    </location>
</feature>